<dbReference type="OrthoDB" id="122670at2"/>
<keyword evidence="2" id="KW-1185">Reference proteome</keyword>
<reference evidence="1 2" key="1">
    <citation type="submission" date="2018-01" db="EMBL/GenBank/DDBJ databases">
        <title>Complete genome sequence of Bacteriovorax stolpii DSM12778.</title>
        <authorList>
            <person name="Tang B."/>
            <person name="Chang J."/>
        </authorList>
    </citation>
    <scope>NUCLEOTIDE SEQUENCE [LARGE SCALE GENOMIC DNA]</scope>
    <source>
        <strain evidence="1 2">DSM 12778</strain>
    </source>
</reference>
<dbReference type="Pfam" id="PF13711">
    <property type="entry name" value="DUF4160"/>
    <property type="match status" value="1"/>
</dbReference>
<dbReference type="EMBL" id="CP025704">
    <property type="protein sequence ID" value="AUN97695.1"/>
    <property type="molecule type" value="Genomic_DNA"/>
</dbReference>
<dbReference type="KEGG" id="bsto:C0V70_06135"/>
<dbReference type="Proteomes" id="UP000235584">
    <property type="component" value="Chromosome"/>
</dbReference>
<dbReference type="RefSeq" id="WP_102242988.1">
    <property type="nucleotide sequence ID" value="NZ_CP025704.1"/>
</dbReference>
<evidence type="ECO:0000313" key="1">
    <source>
        <dbReference type="EMBL" id="AUN97695.1"/>
    </source>
</evidence>
<dbReference type="InterPro" id="IPR025427">
    <property type="entry name" value="DUF4160"/>
</dbReference>
<name>A0A2K9NRI7_BACTC</name>
<sequence>MKVGTIIENEKWKIKVYAPPKEHGPAHVHVIAKGDKAEVKISLIDLAVIGKTKFNKQTVKGIIKYVHKNYDILMDAWEKLHENKKKT</sequence>
<evidence type="ECO:0000313" key="2">
    <source>
        <dbReference type="Proteomes" id="UP000235584"/>
    </source>
</evidence>
<proteinExistence type="predicted"/>
<accession>A0A2K9NRI7</accession>
<protein>
    <submittedName>
        <fullName evidence="1">Uncharacterized protein</fullName>
    </submittedName>
</protein>
<gene>
    <name evidence="1" type="ORF">C0V70_06135</name>
</gene>
<dbReference type="AlphaFoldDB" id="A0A2K9NRI7"/>
<organism evidence="1 2">
    <name type="scientific">Bacteriovorax stolpii</name>
    <name type="common">Bdellovibrio stolpii</name>
    <dbReference type="NCBI Taxonomy" id="960"/>
    <lineage>
        <taxon>Bacteria</taxon>
        <taxon>Pseudomonadati</taxon>
        <taxon>Bdellovibrionota</taxon>
        <taxon>Bacteriovoracia</taxon>
        <taxon>Bacteriovoracales</taxon>
        <taxon>Bacteriovoracaceae</taxon>
        <taxon>Bacteriovorax</taxon>
    </lineage>
</organism>